<dbReference type="KEGG" id="nir:NSED_03455"/>
<name>K0BBL8_9ARCH</name>
<dbReference type="EMBL" id="CP003843">
    <property type="protein sequence ID" value="AFS82497.1"/>
    <property type="molecule type" value="Genomic_DNA"/>
</dbReference>
<dbReference type="PANTHER" id="PTHR46268:SF6">
    <property type="entry name" value="UNIVERSAL STRESS PROTEIN UP12"/>
    <property type="match status" value="1"/>
</dbReference>
<evidence type="ECO:0000313" key="4">
    <source>
        <dbReference type="Proteomes" id="UP000006100"/>
    </source>
</evidence>
<dbReference type="PANTHER" id="PTHR46268">
    <property type="entry name" value="STRESS RESPONSE PROTEIN NHAX"/>
    <property type="match status" value="1"/>
</dbReference>
<evidence type="ECO:0000256" key="1">
    <source>
        <dbReference type="ARBA" id="ARBA00008791"/>
    </source>
</evidence>
<gene>
    <name evidence="3" type="ORF">NSED_03455</name>
</gene>
<dbReference type="RefSeq" id="WP_014964869.1">
    <property type="nucleotide sequence ID" value="NC_018656.1"/>
</dbReference>
<dbReference type="SUPFAM" id="SSF52402">
    <property type="entry name" value="Adenine nucleotide alpha hydrolases-like"/>
    <property type="match status" value="1"/>
</dbReference>
<feature type="domain" description="UspA" evidence="2">
    <location>
        <begin position="4"/>
        <end position="145"/>
    </location>
</feature>
<dbReference type="InterPro" id="IPR006015">
    <property type="entry name" value="Universal_stress_UspA"/>
</dbReference>
<comment type="similarity">
    <text evidence="1">Belongs to the universal stress protein A family.</text>
</comment>
<dbReference type="PRINTS" id="PR01438">
    <property type="entry name" value="UNVRSLSTRESS"/>
</dbReference>
<dbReference type="CDD" id="cd00293">
    <property type="entry name" value="USP-like"/>
    <property type="match status" value="1"/>
</dbReference>
<dbReference type="eggNOG" id="arCOG02053">
    <property type="taxonomic scope" value="Archaea"/>
</dbReference>
<dbReference type="PIRSF" id="PIRSF006276">
    <property type="entry name" value="UspA"/>
    <property type="match status" value="1"/>
</dbReference>
<dbReference type="Pfam" id="PF00582">
    <property type="entry name" value="Usp"/>
    <property type="match status" value="1"/>
</dbReference>
<dbReference type="GeneID" id="13697708"/>
<protein>
    <submittedName>
        <fullName evidence="3">UspA domain-containing protein</fullName>
    </submittedName>
</protein>
<sequence length="145" mass="16289">MKLFKNILVPFDLSTQSTRAFKVALDIAKCRDSDITLLTCLEGDAWHHKYYDARADAELIKKQKKVSKKYIEKLESLAEKNNISIKTQIITSKSVVNDIVNYAKSRKHDLIVIGSHGRTGFDKLLLGSVANGVSQKTRCPVLIVK</sequence>
<dbReference type="PATRIC" id="fig|1229909.8.peg.736"/>
<evidence type="ECO:0000313" key="3">
    <source>
        <dbReference type="EMBL" id="AFS82497.1"/>
    </source>
</evidence>
<accession>K0BBL8</accession>
<dbReference type="InterPro" id="IPR014729">
    <property type="entry name" value="Rossmann-like_a/b/a_fold"/>
</dbReference>
<evidence type="ECO:0000259" key="2">
    <source>
        <dbReference type="Pfam" id="PF00582"/>
    </source>
</evidence>
<dbReference type="Proteomes" id="UP000006100">
    <property type="component" value="Chromosome"/>
</dbReference>
<organism evidence="3 4">
    <name type="scientific">Candidatus Nitrosopumilus sediminis</name>
    <dbReference type="NCBI Taxonomy" id="1229909"/>
    <lineage>
        <taxon>Archaea</taxon>
        <taxon>Nitrososphaerota</taxon>
        <taxon>Nitrososphaeria</taxon>
        <taxon>Nitrosopumilales</taxon>
        <taxon>Nitrosopumilaceae</taxon>
        <taxon>Nitrosopumilus</taxon>
    </lineage>
</organism>
<dbReference type="InterPro" id="IPR006016">
    <property type="entry name" value="UspA"/>
</dbReference>
<dbReference type="HOGENOM" id="CLU_049301_11_0_2"/>
<dbReference type="Gene3D" id="3.40.50.620">
    <property type="entry name" value="HUPs"/>
    <property type="match status" value="1"/>
</dbReference>
<keyword evidence="4" id="KW-1185">Reference proteome</keyword>
<dbReference type="OrthoDB" id="105697at2157"/>
<dbReference type="STRING" id="1229909.NSED_03455"/>
<proteinExistence type="inferred from homology"/>
<reference evidence="3 4" key="1">
    <citation type="journal article" date="2012" name="J. Bacteriol.">
        <title>Draft Genome Sequence of an Ammonia-Oxidizing Archaeon, "Candidatus Nitrosopumilus sediminis" AR2, from Svalbard in the Arctic Circle.</title>
        <authorList>
            <person name="Park S.J."/>
            <person name="Kim J.G."/>
            <person name="Jung M.Y."/>
            <person name="Kim S.J."/>
            <person name="Cha I.T."/>
            <person name="Ghai R."/>
            <person name="Martin-Cuadrado A.B."/>
            <person name="Rodriguez-Valera F."/>
            <person name="Rhee S.K."/>
        </authorList>
    </citation>
    <scope>NUCLEOTIDE SEQUENCE [LARGE SCALE GENOMIC DNA]</scope>
    <source>
        <strain evidence="3 4">AR2</strain>
    </source>
</reference>
<dbReference type="AlphaFoldDB" id="K0BBL8"/>